<dbReference type="Pfam" id="PF06772">
    <property type="entry name" value="LtrA"/>
    <property type="match status" value="1"/>
</dbReference>
<dbReference type="PANTHER" id="PTHR42101:SF1">
    <property type="entry name" value="LOW TEMPERATURE REQUIREMENT A"/>
    <property type="match status" value="1"/>
</dbReference>
<reference evidence="3" key="1">
    <citation type="submission" date="2016-04" db="EMBL/GenBank/DDBJ databases">
        <authorList>
            <person name="Evans L.H."/>
            <person name="Alamgir A."/>
            <person name="Owens N."/>
            <person name="Weber N.D."/>
            <person name="Virtaneva K."/>
            <person name="Barbian K."/>
            <person name="Babar A."/>
            <person name="Rosenke K."/>
        </authorList>
    </citation>
    <scope>NUCLEOTIDE SEQUENCE [LARGE SCALE GENOMIC DNA]</scope>
    <source>
        <strain evidence="3">CBS 101.48</strain>
    </source>
</reference>
<dbReference type="OrthoDB" id="191995at2759"/>
<accession>A0A163J419</accession>
<keyword evidence="2" id="KW-0472">Membrane</keyword>
<evidence type="ECO:0008006" key="5">
    <source>
        <dbReference type="Google" id="ProtNLM"/>
    </source>
</evidence>
<evidence type="ECO:0000313" key="4">
    <source>
        <dbReference type="Proteomes" id="UP000078561"/>
    </source>
</evidence>
<dbReference type="InterPro" id="IPR010640">
    <property type="entry name" value="Low_temperature_requirement_A"/>
</dbReference>
<dbReference type="EMBL" id="LT551507">
    <property type="protein sequence ID" value="SAL97044.1"/>
    <property type="molecule type" value="Genomic_DNA"/>
</dbReference>
<feature type="region of interest" description="Disordered" evidence="1">
    <location>
        <begin position="521"/>
        <end position="602"/>
    </location>
</feature>
<feature type="compositionally biased region" description="Polar residues" evidence="1">
    <location>
        <begin position="541"/>
        <end position="563"/>
    </location>
</feature>
<gene>
    <name evidence="3" type="primary">ABSGL_02502.1 scaffold 3452</name>
</gene>
<feature type="compositionally biased region" description="Low complexity" evidence="1">
    <location>
        <begin position="523"/>
        <end position="534"/>
    </location>
</feature>
<dbReference type="PANTHER" id="PTHR42101">
    <property type="entry name" value="CHROMOSOME 16, WHOLE GENOME SHOTGUN SEQUENCE"/>
    <property type="match status" value="1"/>
</dbReference>
<sequence length="768" mass="85810">MNAQEEEEEEFIALNHSLGGSHDFDDDHVEMTPIDIEKDPTTYHHGNETFGDVLTHPMEELQAHRKRKEEYEGRQRKIKSGDFVALESGPKEEFILVVHFRQLRGNQGFAMDHEKADQFAKKASSTPPHIGLTQKQRIEFNGVRDTDGLTAFLYKSKCEFSIKIHHKAEPRHSSSIDHLDTHDPSHDIIDFNDNVYVEFKPKHHHHEDAAMELSRRPFFRYPEPDLSADIGEEKAASWLELFYDLFYVATLSQFTHTHVIKDWNTLGTYASWFIITWWAWISSSLYTARFDTDDVVHHIWKLIEMCSVIGMAGSSDHFLNSRGYVYGYIALKSVLVIEYTIVFAVAVMIRSKSRLPLGFYIGANLVSIALWGGSLLILEKEIHRFMWYLGLVAEILVNIIVRGDKTLSWAASHLAERLGLLTLIVLGENLMSLVPFVATSGTATLIMIPNFMAVTIIFGFFFMYFEDFNKEVFLHNKYHQVWVYLHFPLHLLQVAFGISLIDTLKVYKQQMEAEGKLPKMEVAGAHGSPPGAAHETPPTAPSTHGSSSEHGATTSATHESPPTASGAHAPSSEHGATHESPSSGTHGATSTHEPSPAAAHKLAKRAIEAIHPPDNNAYNPMKITLQAQPHRPSMYAGYLTWGKYATQYLLVSVMGATTQQHQLVRRSATGEEAAGLSDQEKIFVYKTFLIFGGGIIVVNSFIKLLNTKISDLNGKLIIGSRVLAACVLWSLCAVPFAQLDAIILLAVMLGALVLLDKDNDSNKEKGVV</sequence>
<name>A0A163J419_ABSGL</name>
<feature type="transmembrane region" description="Helical" evidence="2">
    <location>
        <begin position="722"/>
        <end position="755"/>
    </location>
</feature>
<keyword evidence="2" id="KW-0812">Transmembrane</keyword>
<dbReference type="Proteomes" id="UP000078561">
    <property type="component" value="Unassembled WGS sequence"/>
</dbReference>
<feature type="transmembrane region" description="Helical" evidence="2">
    <location>
        <begin position="445"/>
        <end position="465"/>
    </location>
</feature>
<proteinExistence type="predicted"/>
<dbReference type="InParanoid" id="A0A163J419"/>
<evidence type="ECO:0000256" key="2">
    <source>
        <dbReference type="SAM" id="Phobius"/>
    </source>
</evidence>
<feature type="transmembrane region" description="Helical" evidence="2">
    <location>
        <begin position="385"/>
        <end position="403"/>
    </location>
</feature>
<dbReference type="AlphaFoldDB" id="A0A163J419"/>
<feature type="transmembrane region" description="Helical" evidence="2">
    <location>
        <begin position="481"/>
        <end position="501"/>
    </location>
</feature>
<feature type="transmembrane region" description="Helical" evidence="2">
    <location>
        <begin position="355"/>
        <end position="378"/>
    </location>
</feature>
<organism evidence="3">
    <name type="scientific">Absidia glauca</name>
    <name type="common">Pin mould</name>
    <dbReference type="NCBI Taxonomy" id="4829"/>
    <lineage>
        <taxon>Eukaryota</taxon>
        <taxon>Fungi</taxon>
        <taxon>Fungi incertae sedis</taxon>
        <taxon>Mucoromycota</taxon>
        <taxon>Mucoromycotina</taxon>
        <taxon>Mucoromycetes</taxon>
        <taxon>Mucorales</taxon>
        <taxon>Cunninghamellaceae</taxon>
        <taxon>Absidia</taxon>
    </lineage>
</organism>
<feature type="transmembrane region" description="Helical" evidence="2">
    <location>
        <begin position="418"/>
        <end position="438"/>
    </location>
</feature>
<keyword evidence="2" id="KW-1133">Transmembrane helix</keyword>
<dbReference type="STRING" id="4829.A0A163J419"/>
<feature type="transmembrane region" description="Helical" evidence="2">
    <location>
        <begin position="325"/>
        <end position="349"/>
    </location>
</feature>
<keyword evidence="4" id="KW-1185">Reference proteome</keyword>
<evidence type="ECO:0000256" key="1">
    <source>
        <dbReference type="SAM" id="MobiDB-lite"/>
    </source>
</evidence>
<protein>
    <recommendedName>
        <fullName evidence="5">Bacterial low temperature requirement A protein-domain-containing protein</fullName>
    </recommendedName>
</protein>
<feature type="transmembrane region" description="Helical" evidence="2">
    <location>
        <begin position="683"/>
        <end position="702"/>
    </location>
</feature>
<evidence type="ECO:0000313" key="3">
    <source>
        <dbReference type="EMBL" id="SAL97044.1"/>
    </source>
</evidence>
<feature type="compositionally biased region" description="Polar residues" evidence="1">
    <location>
        <begin position="579"/>
        <end position="593"/>
    </location>
</feature>